<evidence type="ECO:0000313" key="2">
    <source>
        <dbReference type="EMBL" id="PKX96180.1"/>
    </source>
</evidence>
<evidence type="ECO:0000313" key="3">
    <source>
        <dbReference type="Proteomes" id="UP000234474"/>
    </source>
</evidence>
<evidence type="ECO:0000256" key="1">
    <source>
        <dbReference type="SAM" id="MobiDB-lite"/>
    </source>
</evidence>
<protein>
    <submittedName>
        <fullName evidence="2">Uncharacterized protein</fullName>
    </submittedName>
</protein>
<dbReference type="VEuPathDB" id="FungiDB:P174DRAFT_420046"/>
<dbReference type="GeneID" id="36532160"/>
<keyword evidence="3" id="KW-1185">Reference proteome</keyword>
<gene>
    <name evidence="2" type="ORF">P174DRAFT_420046</name>
</gene>
<dbReference type="OrthoDB" id="1658288at2759"/>
<dbReference type="EMBL" id="MSZS01000003">
    <property type="protein sequence ID" value="PKX96180.1"/>
    <property type="molecule type" value="Genomic_DNA"/>
</dbReference>
<name>A0A2I1CEZ7_ASPN1</name>
<reference evidence="3" key="1">
    <citation type="journal article" date="2018" name="Proc. Natl. Acad. Sci. U.S.A.">
        <title>Linking secondary metabolites to gene clusters through genome sequencing of six diverse Aspergillus species.</title>
        <authorList>
            <person name="Kaerboelling I."/>
            <person name="Vesth T.C."/>
            <person name="Frisvad J.C."/>
            <person name="Nybo J.L."/>
            <person name="Theobald S."/>
            <person name="Kuo A."/>
            <person name="Bowyer P."/>
            <person name="Matsuda Y."/>
            <person name="Mondo S."/>
            <person name="Lyhne E.K."/>
            <person name="Kogle M.E."/>
            <person name="Clum A."/>
            <person name="Lipzen A."/>
            <person name="Salamov A."/>
            <person name="Ngan C.Y."/>
            <person name="Daum C."/>
            <person name="Chiniquy J."/>
            <person name="Barry K."/>
            <person name="LaButti K."/>
            <person name="Haridas S."/>
            <person name="Simmons B.A."/>
            <person name="Magnuson J.K."/>
            <person name="Mortensen U.H."/>
            <person name="Larsen T.O."/>
            <person name="Grigoriev I.V."/>
            <person name="Baker S.E."/>
            <person name="Andersen M.R."/>
        </authorList>
    </citation>
    <scope>NUCLEOTIDE SEQUENCE [LARGE SCALE GENOMIC DNA]</scope>
    <source>
        <strain evidence="3">IBT 16806</strain>
    </source>
</reference>
<organism evidence="2 3">
    <name type="scientific">Aspergillus novofumigatus (strain IBT 16806)</name>
    <dbReference type="NCBI Taxonomy" id="1392255"/>
    <lineage>
        <taxon>Eukaryota</taxon>
        <taxon>Fungi</taxon>
        <taxon>Dikarya</taxon>
        <taxon>Ascomycota</taxon>
        <taxon>Pezizomycotina</taxon>
        <taxon>Eurotiomycetes</taxon>
        <taxon>Eurotiomycetidae</taxon>
        <taxon>Eurotiales</taxon>
        <taxon>Aspergillaceae</taxon>
        <taxon>Aspergillus</taxon>
        <taxon>Aspergillus subgen. Fumigati</taxon>
    </lineage>
</organism>
<dbReference type="RefSeq" id="XP_024684775.1">
    <property type="nucleotide sequence ID" value="XM_024824835.1"/>
</dbReference>
<dbReference type="Proteomes" id="UP000234474">
    <property type="component" value="Unassembled WGS sequence"/>
</dbReference>
<feature type="region of interest" description="Disordered" evidence="1">
    <location>
        <begin position="57"/>
        <end position="86"/>
    </location>
</feature>
<sequence>MAGTNVTNLPWVTSGKPGKYTGSVIFKTVGIICDLETVFNAVTPLFDQYWDEDGARYGKVSGDQNTSTTGRIDKYNGRPCPPTGYG</sequence>
<accession>A0A2I1CEZ7</accession>
<dbReference type="AlphaFoldDB" id="A0A2I1CEZ7"/>
<proteinExistence type="predicted"/>
<comment type="caution">
    <text evidence="2">The sequence shown here is derived from an EMBL/GenBank/DDBJ whole genome shotgun (WGS) entry which is preliminary data.</text>
</comment>